<name>B0MXX4_9BACT</name>
<keyword evidence="1" id="KW-1133">Transmembrane helix</keyword>
<organism evidence="2 3">
    <name type="scientific">Alistipes putredinis DSM 17216</name>
    <dbReference type="NCBI Taxonomy" id="445970"/>
    <lineage>
        <taxon>Bacteria</taxon>
        <taxon>Pseudomonadati</taxon>
        <taxon>Bacteroidota</taxon>
        <taxon>Bacteroidia</taxon>
        <taxon>Bacteroidales</taxon>
        <taxon>Rikenellaceae</taxon>
        <taxon>Alistipes</taxon>
    </lineage>
</organism>
<dbReference type="AlphaFoldDB" id="B0MXX4"/>
<dbReference type="HOGENOM" id="CLU_2949972_0_0_10"/>
<keyword evidence="1" id="KW-0472">Membrane</keyword>
<accession>B0MXX4</accession>
<keyword evidence="1" id="KW-0812">Transmembrane</keyword>
<evidence type="ECO:0000313" key="3">
    <source>
        <dbReference type="Proteomes" id="UP000005819"/>
    </source>
</evidence>
<proteinExistence type="predicted"/>
<evidence type="ECO:0000256" key="1">
    <source>
        <dbReference type="SAM" id="Phobius"/>
    </source>
</evidence>
<dbReference type="EMBL" id="ABFK02000020">
    <property type="protein sequence ID" value="EDS02460.1"/>
    <property type="molecule type" value="Genomic_DNA"/>
</dbReference>
<evidence type="ECO:0000313" key="2">
    <source>
        <dbReference type="EMBL" id="EDS02460.1"/>
    </source>
</evidence>
<comment type="caution">
    <text evidence="2">The sequence shown here is derived from an EMBL/GenBank/DDBJ whole genome shotgun (WGS) entry which is preliminary data.</text>
</comment>
<protein>
    <submittedName>
        <fullName evidence="2">Uncharacterized protein</fullName>
    </submittedName>
</protein>
<feature type="transmembrane region" description="Helical" evidence="1">
    <location>
        <begin position="21"/>
        <end position="41"/>
    </location>
</feature>
<reference evidence="2" key="2">
    <citation type="submission" date="2013-09" db="EMBL/GenBank/DDBJ databases">
        <title>Draft genome sequence of Alistipes putredinis (DSM 17216).</title>
        <authorList>
            <person name="Sudarsanam P."/>
            <person name="Ley R."/>
            <person name="Guruge J."/>
            <person name="Turnbaugh P.J."/>
            <person name="Mahowald M."/>
            <person name="Liep D."/>
            <person name="Gordon J."/>
        </authorList>
    </citation>
    <scope>NUCLEOTIDE SEQUENCE</scope>
    <source>
        <strain evidence="2">DSM 17216</strain>
    </source>
</reference>
<gene>
    <name evidence="2" type="ORF">ALIPUT_01986</name>
</gene>
<reference evidence="2" key="1">
    <citation type="submission" date="2007-10" db="EMBL/GenBank/DDBJ databases">
        <authorList>
            <person name="Fulton L."/>
            <person name="Clifton S."/>
            <person name="Fulton B."/>
            <person name="Xu J."/>
            <person name="Minx P."/>
            <person name="Pepin K.H."/>
            <person name="Johnson M."/>
            <person name="Thiruvilangam P."/>
            <person name="Bhonagiri V."/>
            <person name="Nash W.E."/>
            <person name="Mardis E.R."/>
            <person name="Wilson R.K."/>
        </authorList>
    </citation>
    <scope>NUCLEOTIDE SEQUENCE [LARGE SCALE GENOMIC DNA]</scope>
    <source>
        <strain evidence="2">DSM 17216</strain>
    </source>
</reference>
<dbReference type="Proteomes" id="UP000005819">
    <property type="component" value="Unassembled WGS sequence"/>
</dbReference>
<sequence>MVDFSLQIYDKRTGKAIDNRYLFLMFALEFFISVAFCRRNIWTATNYVVFLIKYYTQFP</sequence>
<keyword evidence="3" id="KW-1185">Reference proteome</keyword>